<dbReference type="GO" id="GO:0008762">
    <property type="term" value="F:UDP-N-acetylmuramate dehydrogenase activity"/>
    <property type="evidence" value="ECO:0007669"/>
    <property type="project" value="UniProtKB-EC"/>
</dbReference>
<reference evidence="19" key="1">
    <citation type="journal article" date="2019" name="Int. J. Syst. Evol. Microbiol.">
        <title>The Global Catalogue of Microorganisms (GCM) 10K type strain sequencing project: providing services to taxonomists for standard genome sequencing and annotation.</title>
        <authorList>
            <consortium name="The Broad Institute Genomics Platform"/>
            <consortium name="The Broad Institute Genome Sequencing Center for Infectious Disease"/>
            <person name="Wu L."/>
            <person name="Ma J."/>
        </authorList>
    </citation>
    <scope>NUCLEOTIDE SEQUENCE [LARGE SCALE GENOMIC DNA]</scope>
    <source>
        <strain evidence="19">CCM 8951</strain>
    </source>
</reference>
<keyword evidence="11 16" id="KW-0573">Peptidoglycan synthesis</keyword>
<evidence type="ECO:0000256" key="7">
    <source>
        <dbReference type="ARBA" id="ARBA00022630"/>
    </source>
</evidence>
<evidence type="ECO:0000256" key="9">
    <source>
        <dbReference type="ARBA" id="ARBA00022857"/>
    </source>
</evidence>
<dbReference type="NCBIfam" id="TIGR00179">
    <property type="entry name" value="murB"/>
    <property type="match status" value="1"/>
</dbReference>
<evidence type="ECO:0000256" key="11">
    <source>
        <dbReference type="ARBA" id="ARBA00022984"/>
    </source>
</evidence>
<dbReference type="HAMAP" id="MF_00037">
    <property type="entry name" value="MurB"/>
    <property type="match status" value="1"/>
</dbReference>
<evidence type="ECO:0000256" key="10">
    <source>
        <dbReference type="ARBA" id="ARBA00022960"/>
    </source>
</evidence>
<dbReference type="Gene3D" id="3.90.78.10">
    <property type="entry name" value="UDP-N-acetylenolpyruvoylglucosamine reductase, C-terminal domain"/>
    <property type="match status" value="1"/>
</dbReference>
<comment type="caution">
    <text evidence="18">The sequence shown here is derived from an EMBL/GenBank/DDBJ whole genome shotgun (WGS) entry which is preliminary data.</text>
</comment>
<dbReference type="EC" id="1.3.1.98" evidence="16"/>
<evidence type="ECO:0000256" key="16">
    <source>
        <dbReference type="HAMAP-Rule" id="MF_00037"/>
    </source>
</evidence>
<evidence type="ECO:0000256" key="12">
    <source>
        <dbReference type="ARBA" id="ARBA00023002"/>
    </source>
</evidence>
<dbReference type="InterPro" id="IPR036318">
    <property type="entry name" value="FAD-bd_PCMH-like_sf"/>
</dbReference>
<evidence type="ECO:0000313" key="19">
    <source>
        <dbReference type="Proteomes" id="UP001597244"/>
    </source>
</evidence>
<dbReference type="InterPro" id="IPR016167">
    <property type="entry name" value="FAD-bd_PCMH_sub1"/>
</dbReference>
<keyword evidence="7 16" id="KW-0285">Flavoprotein</keyword>
<dbReference type="PANTHER" id="PTHR21071:SF4">
    <property type="entry name" value="UDP-N-ACETYLENOLPYRUVOYLGLUCOSAMINE REDUCTASE"/>
    <property type="match status" value="1"/>
</dbReference>
<dbReference type="Proteomes" id="UP001597244">
    <property type="component" value="Unassembled WGS sequence"/>
</dbReference>
<comment type="pathway">
    <text evidence="4 16">Cell wall biogenesis; peptidoglycan biosynthesis.</text>
</comment>
<dbReference type="Gene3D" id="3.30.43.10">
    <property type="entry name" value="Uridine Diphospho-n-acetylenolpyruvylglucosamine Reductase, domain 2"/>
    <property type="match status" value="1"/>
</dbReference>
<dbReference type="SUPFAM" id="SSF56194">
    <property type="entry name" value="Uridine diphospho-N-Acetylenolpyruvylglucosamine reductase, MurB, C-terminal domain"/>
    <property type="match status" value="1"/>
</dbReference>
<protein>
    <recommendedName>
        <fullName evidence="16">UDP-N-acetylenolpyruvoylglucosamine reductase</fullName>
        <ecNumber evidence="16">1.3.1.98</ecNumber>
    </recommendedName>
    <alternativeName>
        <fullName evidence="16">UDP-N-acetylmuramate dehydrogenase</fullName>
    </alternativeName>
</protein>
<dbReference type="Gene3D" id="3.30.465.10">
    <property type="match status" value="1"/>
</dbReference>
<keyword evidence="5 16" id="KW-0963">Cytoplasm</keyword>
<dbReference type="InterPro" id="IPR016166">
    <property type="entry name" value="FAD-bd_PCMH"/>
</dbReference>
<feature type="domain" description="FAD-binding PCMH-type" evidence="17">
    <location>
        <begin position="31"/>
        <end position="199"/>
    </location>
</feature>
<evidence type="ECO:0000256" key="2">
    <source>
        <dbReference type="ARBA" id="ARBA00003921"/>
    </source>
</evidence>
<evidence type="ECO:0000259" key="17">
    <source>
        <dbReference type="PROSITE" id="PS51387"/>
    </source>
</evidence>
<accession>A0ABW4DN16</accession>
<dbReference type="Pfam" id="PF01565">
    <property type="entry name" value="FAD_binding_4"/>
    <property type="match status" value="1"/>
</dbReference>
<dbReference type="PROSITE" id="PS51387">
    <property type="entry name" value="FAD_PCMH"/>
    <property type="match status" value="1"/>
</dbReference>
<comment type="similarity">
    <text evidence="16">Belongs to the MurB family.</text>
</comment>
<comment type="function">
    <text evidence="2 16">Cell wall formation.</text>
</comment>
<dbReference type="Pfam" id="PF02873">
    <property type="entry name" value="MurB_C"/>
    <property type="match status" value="1"/>
</dbReference>
<evidence type="ECO:0000256" key="3">
    <source>
        <dbReference type="ARBA" id="ARBA00004496"/>
    </source>
</evidence>
<comment type="caution">
    <text evidence="16">Lacks conserved residue(s) required for the propagation of feature annotation.</text>
</comment>
<evidence type="ECO:0000256" key="5">
    <source>
        <dbReference type="ARBA" id="ARBA00022490"/>
    </source>
</evidence>
<keyword evidence="10 16" id="KW-0133">Cell shape</keyword>
<comment type="cofactor">
    <cofactor evidence="1 16">
        <name>FAD</name>
        <dbReference type="ChEBI" id="CHEBI:57692"/>
    </cofactor>
</comment>
<organism evidence="18 19">
    <name type="scientific">Lapidilactobacillus mulanensis</name>
    <dbReference type="NCBI Taxonomy" id="2485999"/>
    <lineage>
        <taxon>Bacteria</taxon>
        <taxon>Bacillati</taxon>
        <taxon>Bacillota</taxon>
        <taxon>Bacilli</taxon>
        <taxon>Lactobacillales</taxon>
        <taxon>Lactobacillaceae</taxon>
        <taxon>Lapidilactobacillus</taxon>
    </lineage>
</organism>
<comment type="catalytic activity">
    <reaction evidence="15 16">
        <text>UDP-N-acetyl-alpha-D-muramate + NADP(+) = UDP-N-acetyl-3-O-(1-carboxyvinyl)-alpha-D-glucosamine + NADPH + H(+)</text>
        <dbReference type="Rhea" id="RHEA:12248"/>
        <dbReference type="ChEBI" id="CHEBI:15378"/>
        <dbReference type="ChEBI" id="CHEBI:57783"/>
        <dbReference type="ChEBI" id="CHEBI:58349"/>
        <dbReference type="ChEBI" id="CHEBI:68483"/>
        <dbReference type="ChEBI" id="CHEBI:70757"/>
        <dbReference type="EC" id="1.3.1.98"/>
    </reaction>
</comment>
<evidence type="ECO:0000313" key="18">
    <source>
        <dbReference type="EMBL" id="MFD1466067.1"/>
    </source>
</evidence>
<name>A0ABW4DN16_9LACO</name>
<evidence type="ECO:0000256" key="4">
    <source>
        <dbReference type="ARBA" id="ARBA00004752"/>
    </source>
</evidence>
<dbReference type="SUPFAM" id="SSF56176">
    <property type="entry name" value="FAD-binding/transporter-associated domain-like"/>
    <property type="match status" value="1"/>
</dbReference>
<dbReference type="InterPro" id="IPR016169">
    <property type="entry name" value="FAD-bd_PCMH_sub2"/>
</dbReference>
<keyword evidence="6 16" id="KW-0132">Cell division</keyword>
<evidence type="ECO:0000256" key="8">
    <source>
        <dbReference type="ARBA" id="ARBA00022827"/>
    </source>
</evidence>
<dbReference type="InterPro" id="IPR011601">
    <property type="entry name" value="MurB_C"/>
</dbReference>
<keyword evidence="13 16" id="KW-0131">Cell cycle</keyword>
<keyword evidence="8 16" id="KW-0274">FAD</keyword>
<gene>
    <name evidence="16 18" type="primary">murB</name>
    <name evidence="18" type="ORF">ACFQ4L_08325</name>
</gene>
<evidence type="ECO:0000256" key="14">
    <source>
        <dbReference type="ARBA" id="ARBA00023316"/>
    </source>
</evidence>
<dbReference type="RefSeq" id="WP_125578181.1">
    <property type="nucleotide sequence ID" value="NZ_JBHTOF010000095.1"/>
</dbReference>
<feature type="active site" evidence="16">
    <location>
        <position position="178"/>
    </location>
</feature>
<dbReference type="EMBL" id="JBHTOF010000095">
    <property type="protein sequence ID" value="MFD1466067.1"/>
    <property type="molecule type" value="Genomic_DNA"/>
</dbReference>
<proteinExistence type="inferred from homology"/>
<dbReference type="InterPro" id="IPR003170">
    <property type="entry name" value="MurB"/>
</dbReference>
<evidence type="ECO:0000256" key="1">
    <source>
        <dbReference type="ARBA" id="ARBA00001974"/>
    </source>
</evidence>
<sequence>MESNAAIVDLEKLGMEIKKDCCLAQYSNTKTGGNVDVVIFPHSLEQLKVSIQLLKQLSTPVVVLGDMTNVAIASKNLNFNVICMSHFVNEPIFDAQNGILTVTAGYKMKQLSRWALNHSISGLQWMEGIPGTVGAGVFMNAGYLAGQEFQDIVIDTQVLMPDLSVQTLSNKDLNYSYRHSSIQGNKGIVLSTRLLVRVGKKWKIRAKMAQYHKRRAKNQPLNLPSAGTVFVPPTPYHVGGMLPELGIIGYRIGGAEISPKSPGFIVGVDHMTGEDYYEMVRFIQRAVKEKYNIELEPEVRLLGFNDDKTE</sequence>
<dbReference type="PANTHER" id="PTHR21071">
    <property type="entry name" value="UDP-N-ACETYLENOLPYRUVOYLGLUCOSAMINE REDUCTASE"/>
    <property type="match status" value="1"/>
</dbReference>
<dbReference type="InterPro" id="IPR006094">
    <property type="entry name" value="Oxid_FAD_bind_N"/>
</dbReference>
<keyword evidence="19" id="KW-1185">Reference proteome</keyword>
<keyword evidence="14 16" id="KW-0961">Cell wall biogenesis/degradation</keyword>
<evidence type="ECO:0000256" key="15">
    <source>
        <dbReference type="ARBA" id="ARBA00048914"/>
    </source>
</evidence>
<keyword evidence="12 16" id="KW-0560">Oxidoreductase</keyword>
<feature type="active site" evidence="16">
    <location>
        <position position="298"/>
    </location>
</feature>
<dbReference type="InterPro" id="IPR036635">
    <property type="entry name" value="MurB_C_sf"/>
</dbReference>
<comment type="subcellular location">
    <subcellularLocation>
        <location evidence="3 16">Cytoplasm</location>
    </subcellularLocation>
</comment>
<evidence type="ECO:0000256" key="6">
    <source>
        <dbReference type="ARBA" id="ARBA00022618"/>
    </source>
</evidence>
<keyword evidence="9 16" id="KW-0521">NADP</keyword>
<evidence type="ECO:0000256" key="13">
    <source>
        <dbReference type="ARBA" id="ARBA00023306"/>
    </source>
</evidence>